<gene>
    <name evidence="1" type="ORF">SFRICE_009432</name>
</gene>
<evidence type="ECO:0000313" key="1">
    <source>
        <dbReference type="EMBL" id="SOQ37705.1"/>
    </source>
</evidence>
<accession>A0A2H1VA40</accession>
<dbReference type="AlphaFoldDB" id="A0A2H1VA40"/>
<proteinExistence type="predicted"/>
<protein>
    <submittedName>
        <fullName evidence="1">SFRICE_009432</fullName>
    </submittedName>
</protein>
<dbReference type="EMBL" id="ODYU01001469">
    <property type="protein sequence ID" value="SOQ37705.1"/>
    <property type="molecule type" value="Genomic_DNA"/>
</dbReference>
<name>A0A2H1VA40_SPOFR</name>
<sequence>MPYSRGKSSNDSSSLGEARGNVRLLLTKNNPVPSPALSRSPVTCYPVIGHQPYWDGLMPDSELCQFHGKLPNDEKKELCKNLECDATEDAKVCGIRRKRNLIFIFYSKPNLACLACLPDSCSKSRSRKGLVFTSKSLTLSLASPKTGEPFIFPQNLKHSRHASFHLAANKDIRRALIIMRLMFYDIVYHGFPHRQGPVGLMPDPERLPSGFTGAPARQAGVGTGWFLVRGEIKPVPIRYTSITLESKKGSKLKVPSATRYICGYVPVILTTNNTPSQNS</sequence>
<reference evidence="1" key="1">
    <citation type="submission" date="2016-07" db="EMBL/GenBank/DDBJ databases">
        <authorList>
            <person name="Bretaudeau A."/>
        </authorList>
    </citation>
    <scope>NUCLEOTIDE SEQUENCE</scope>
    <source>
        <strain evidence="1">Rice</strain>
        <tissue evidence="1">Whole body</tissue>
    </source>
</reference>
<organism evidence="1">
    <name type="scientific">Spodoptera frugiperda</name>
    <name type="common">Fall armyworm</name>
    <dbReference type="NCBI Taxonomy" id="7108"/>
    <lineage>
        <taxon>Eukaryota</taxon>
        <taxon>Metazoa</taxon>
        <taxon>Ecdysozoa</taxon>
        <taxon>Arthropoda</taxon>
        <taxon>Hexapoda</taxon>
        <taxon>Insecta</taxon>
        <taxon>Pterygota</taxon>
        <taxon>Neoptera</taxon>
        <taxon>Endopterygota</taxon>
        <taxon>Lepidoptera</taxon>
        <taxon>Glossata</taxon>
        <taxon>Ditrysia</taxon>
        <taxon>Noctuoidea</taxon>
        <taxon>Noctuidae</taxon>
        <taxon>Amphipyrinae</taxon>
        <taxon>Spodoptera</taxon>
    </lineage>
</organism>